<sequence>VCLEVREESCLQLDISPFLHPTTESQRLQQDLQKVEQLESKIGAELSSLKEKIQQITDALETYSDLDGLKAAGEEKKK</sequence>
<organism evidence="1 2">
    <name type="scientific">Scyliorhinus torazame</name>
    <name type="common">Cloudy catshark</name>
    <name type="synonym">Catulus torazame</name>
    <dbReference type="NCBI Taxonomy" id="75743"/>
    <lineage>
        <taxon>Eukaryota</taxon>
        <taxon>Metazoa</taxon>
        <taxon>Chordata</taxon>
        <taxon>Craniata</taxon>
        <taxon>Vertebrata</taxon>
        <taxon>Chondrichthyes</taxon>
        <taxon>Elasmobranchii</taxon>
        <taxon>Galeomorphii</taxon>
        <taxon>Galeoidea</taxon>
        <taxon>Carcharhiniformes</taxon>
        <taxon>Scyliorhinidae</taxon>
        <taxon>Scyliorhinus</taxon>
    </lineage>
</organism>
<name>A0A401QIU9_SCYTO</name>
<dbReference type="GO" id="GO:0005929">
    <property type="term" value="C:cilium"/>
    <property type="evidence" value="ECO:0007669"/>
    <property type="project" value="TreeGrafter"/>
</dbReference>
<keyword evidence="2" id="KW-1185">Reference proteome</keyword>
<evidence type="ECO:0000313" key="1">
    <source>
        <dbReference type="EMBL" id="GCB85288.1"/>
    </source>
</evidence>
<dbReference type="EMBL" id="BFAA01144209">
    <property type="protein sequence ID" value="GCB85288.1"/>
    <property type="molecule type" value="Genomic_DNA"/>
</dbReference>
<proteinExistence type="predicted"/>
<dbReference type="GO" id="GO:0035735">
    <property type="term" value="P:intraciliary transport involved in cilium assembly"/>
    <property type="evidence" value="ECO:0007669"/>
    <property type="project" value="TreeGrafter"/>
</dbReference>
<dbReference type="PANTHER" id="PTHR31432">
    <property type="entry name" value="INTRAFLAGELLAR TRANSPORT PROTEIN 74 HOMOLOG"/>
    <property type="match status" value="1"/>
</dbReference>
<feature type="non-terminal residue" evidence="1">
    <location>
        <position position="78"/>
    </location>
</feature>
<protein>
    <submittedName>
        <fullName evidence="1">Uncharacterized protein</fullName>
    </submittedName>
</protein>
<dbReference type="AlphaFoldDB" id="A0A401QIU9"/>
<dbReference type="GO" id="GO:0030992">
    <property type="term" value="C:intraciliary transport particle B"/>
    <property type="evidence" value="ECO:0007669"/>
    <property type="project" value="InterPro"/>
</dbReference>
<dbReference type="InterPro" id="IPR029602">
    <property type="entry name" value="IFT74"/>
</dbReference>
<evidence type="ECO:0000313" key="2">
    <source>
        <dbReference type="Proteomes" id="UP000288216"/>
    </source>
</evidence>
<dbReference type="GO" id="GO:0048487">
    <property type="term" value="F:beta-tubulin binding"/>
    <property type="evidence" value="ECO:0007669"/>
    <property type="project" value="InterPro"/>
</dbReference>
<dbReference type="Proteomes" id="UP000288216">
    <property type="component" value="Unassembled WGS sequence"/>
</dbReference>
<dbReference type="STRING" id="75743.A0A401QIU9"/>
<dbReference type="OrthoDB" id="444379at2759"/>
<comment type="caution">
    <text evidence="1">The sequence shown here is derived from an EMBL/GenBank/DDBJ whole genome shotgun (WGS) entry which is preliminary data.</text>
</comment>
<accession>A0A401QIU9</accession>
<feature type="non-terminal residue" evidence="1">
    <location>
        <position position="1"/>
    </location>
</feature>
<gene>
    <name evidence="1" type="ORF">scyTo_0025960</name>
</gene>
<reference evidence="1 2" key="1">
    <citation type="journal article" date="2018" name="Nat. Ecol. Evol.">
        <title>Shark genomes provide insights into elasmobranch evolution and the origin of vertebrates.</title>
        <authorList>
            <person name="Hara Y"/>
            <person name="Yamaguchi K"/>
            <person name="Onimaru K"/>
            <person name="Kadota M"/>
            <person name="Koyanagi M"/>
            <person name="Keeley SD"/>
            <person name="Tatsumi K"/>
            <person name="Tanaka K"/>
            <person name="Motone F"/>
            <person name="Kageyama Y"/>
            <person name="Nozu R"/>
            <person name="Adachi N"/>
            <person name="Nishimura O"/>
            <person name="Nakagawa R"/>
            <person name="Tanegashima C"/>
            <person name="Kiyatake I"/>
            <person name="Matsumoto R"/>
            <person name="Murakumo K"/>
            <person name="Nishida K"/>
            <person name="Terakita A"/>
            <person name="Kuratani S"/>
            <person name="Sato K"/>
            <person name="Hyodo S Kuraku.S."/>
        </authorList>
    </citation>
    <scope>NUCLEOTIDE SEQUENCE [LARGE SCALE GENOMIC DNA]</scope>
</reference>
<dbReference type="PANTHER" id="PTHR31432:SF0">
    <property type="entry name" value="INTRAFLAGELLAR TRANSPORT PROTEIN 74 HOMOLOG"/>
    <property type="match status" value="1"/>
</dbReference>